<evidence type="ECO:0000256" key="3">
    <source>
        <dbReference type="ARBA" id="ARBA00022670"/>
    </source>
</evidence>
<dbReference type="RefSeq" id="WP_025408147.1">
    <property type="nucleotide sequence ID" value="NZ_CP005745.1"/>
</dbReference>
<evidence type="ECO:0000256" key="2">
    <source>
        <dbReference type="ARBA" id="ARBA00007261"/>
    </source>
</evidence>
<protein>
    <submittedName>
        <fullName evidence="11">Peptidase, M16 family protein</fullName>
    </submittedName>
</protein>
<evidence type="ECO:0000256" key="8">
    <source>
        <dbReference type="RuleBase" id="RU004447"/>
    </source>
</evidence>
<dbReference type="PROSITE" id="PS51257">
    <property type="entry name" value="PROKAR_LIPOPROTEIN"/>
    <property type="match status" value="1"/>
</dbReference>
<keyword evidence="4" id="KW-0479">Metal-binding</keyword>
<accession>W5T083</accession>
<keyword evidence="7" id="KW-0482">Metalloprotease</keyword>
<dbReference type="InterPro" id="IPR050626">
    <property type="entry name" value="Peptidase_M16"/>
</dbReference>
<keyword evidence="3" id="KW-0645">Protease</keyword>
<evidence type="ECO:0000256" key="4">
    <source>
        <dbReference type="ARBA" id="ARBA00022723"/>
    </source>
</evidence>
<dbReference type="PANTHER" id="PTHR43690:SF17">
    <property type="entry name" value="PROTEIN YHJJ"/>
    <property type="match status" value="1"/>
</dbReference>
<keyword evidence="12" id="KW-1185">Reference proteome</keyword>
<organism evidence="11 12">
    <name type="scientific">Borrelia coriaceae ATCC 43381</name>
    <dbReference type="NCBI Taxonomy" id="1408429"/>
    <lineage>
        <taxon>Bacteria</taxon>
        <taxon>Pseudomonadati</taxon>
        <taxon>Spirochaetota</taxon>
        <taxon>Spirochaetia</taxon>
        <taxon>Spirochaetales</taxon>
        <taxon>Borreliaceae</taxon>
        <taxon>Borrelia</taxon>
    </lineage>
</organism>
<sequence>MKYKCVDNIVVLKFVFLSLVFLFLSCSSSKLKVDKNLVSGHLENGLKYYIYGNQIPSKAVHMGILFNVGSLNEDENERGLAHYLEHMAFKGTKDYPGSESIIEVFKKFGIKFGADINAYTSFDQTYYHLDLTDGGNESEIDEALNVLRNWAFQIEFDEVEINKERNVILEEKKRRENYAGRLNEKMFGVLFKNSKYAVRFPIGLEERIMSFKSEDFKKFYKKWYRPDLISIIIVGDIAPDEVEKKVRERFSSLEKPVTGPEKVKINLDTTIDEKFVSIEDIETPLPSMNFVVKKKLETVFGTVDDIKRLVEQTLLDELFVNRFYELKTAGTNDFISFNKFDAQFKSDDSYVLMNEISFKINPEHFRETIEGFFYEIERIKRFGFTKGEIDKVKSKIISSAKIGKDNIGKRSSSSIVDNLVDVVSKGAWMFDMNEYFDIILDHINKISLNKISELSKKEASIDDMSVIYLYSEKSHPNLTFEKMIELRDLALKREMKPYEGVLIQDEFFKESLESKAIIDEKELFNGISCFMLENGVEVYFKHNEHKQNLVSFSASSWGGLLSENAELIPVLSLAPRIISNSGYGAYSKLQVEKYLSDKVVSLIPTVGDQMSSINGSSETKDLETLFKLIYFTFNDPKVDDVVLQNIIDDVKAGIKSRENNAKHLFYSAIDRFCNNDDYRLREIEESDLKNISKDVLLDFYKKRFTYADNFKFVFVGDVDLETIKNLSSKYLGNLKSKRLDEFRDLDYSYSKSTDRVVIRKGEASSSTVSILYPFKFSYTPEDVLNYEALASLLTDDLIKTVRREMSSVYSIGASFDSLFRKYSNSDGLMNIYFTVEPKVLDDVLKAVNKYILEKQKSDFLDKDFDYVKKNIIKNNNILAESNGYWLSNILYSVLWYGDLRDTFSDKFIEASLSKDVINRLSKKIDFKHGVEIVLIPEKGN</sequence>
<gene>
    <name evidence="11" type="ORF">BCO_0061800</name>
</gene>
<name>W5T083_9SPIR</name>
<dbReference type="Proteomes" id="UP000019330">
    <property type="component" value="Chromosome"/>
</dbReference>
<dbReference type="OrthoDB" id="9811314at2"/>
<keyword evidence="5" id="KW-0378">Hydrolase</keyword>
<evidence type="ECO:0000256" key="5">
    <source>
        <dbReference type="ARBA" id="ARBA00022801"/>
    </source>
</evidence>
<dbReference type="PATRIC" id="fig|1313292.3.peg.568"/>
<dbReference type="InterPro" id="IPR007863">
    <property type="entry name" value="Peptidase_M16_C"/>
</dbReference>
<evidence type="ECO:0000256" key="1">
    <source>
        <dbReference type="ARBA" id="ARBA00001947"/>
    </source>
</evidence>
<evidence type="ECO:0000259" key="10">
    <source>
        <dbReference type="Pfam" id="PF05193"/>
    </source>
</evidence>
<dbReference type="PANTHER" id="PTHR43690">
    <property type="entry name" value="NARDILYSIN"/>
    <property type="match status" value="1"/>
</dbReference>
<dbReference type="SUPFAM" id="SSF63411">
    <property type="entry name" value="LuxS/MPP-like metallohydrolase"/>
    <property type="match status" value="4"/>
</dbReference>
<keyword evidence="6" id="KW-0862">Zinc</keyword>
<dbReference type="GO" id="GO:0004222">
    <property type="term" value="F:metalloendopeptidase activity"/>
    <property type="evidence" value="ECO:0007669"/>
    <property type="project" value="InterPro"/>
</dbReference>
<evidence type="ECO:0000313" key="11">
    <source>
        <dbReference type="EMBL" id="AHH10716.1"/>
    </source>
</evidence>
<proteinExistence type="inferred from homology"/>
<dbReference type="STRING" id="1313292.BCO_0061800"/>
<dbReference type="GO" id="GO:0046872">
    <property type="term" value="F:metal ion binding"/>
    <property type="evidence" value="ECO:0007669"/>
    <property type="project" value="UniProtKB-KW"/>
</dbReference>
<feature type="domain" description="Peptidase M16 C-terminal" evidence="10">
    <location>
        <begin position="211"/>
        <end position="395"/>
    </location>
</feature>
<dbReference type="eggNOG" id="COG0612">
    <property type="taxonomic scope" value="Bacteria"/>
</dbReference>
<dbReference type="GO" id="GO:0006508">
    <property type="term" value="P:proteolysis"/>
    <property type="evidence" value="ECO:0007669"/>
    <property type="project" value="UniProtKB-KW"/>
</dbReference>
<dbReference type="Gene3D" id="3.30.830.10">
    <property type="entry name" value="Metalloenzyme, LuxS/M16 peptidase-like"/>
    <property type="match status" value="4"/>
</dbReference>
<evidence type="ECO:0000256" key="7">
    <source>
        <dbReference type="ARBA" id="ARBA00023049"/>
    </source>
</evidence>
<feature type="domain" description="Peptidase M16 N-terminal" evidence="9">
    <location>
        <begin position="53"/>
        <end position="177"/>
    </location>
</feature>
<feature type="domain" description="Peptidase M16 C-terminal" evidence="10">
    <location>
        <begin position="690"/>
        <end position="870"/>
    </location>
</feature>
<dbReference type="Pfam" id="PF00675">
    <property type="entry name" value="Peptidase_M16"/>
    <property type="match status" value="1"/>
</dbReference>
<evidence type="ECO:0000256" key="6">
    <source>
        <dbReference type="ARBA" id="ARBA00022833"/>
    </source>
</evidence>
<dbReference type="AlphaFoldDB" id="W5T083"/>
<comment type="cofactor">
    <cofactor evidence="1">
        <name>Zn(2+)</name>
        <dbReference type="ChEBI" id="CHEBI:29105"/>
    </cofactor>
</comment>
<reference evidence="11" key="1">
    <citation type="submission" date="2013-04" db="EMBL/GenBank/DDBJ databases">
        <title>Comparative Genomics of Relapsing Fever Spirochetes.</title>
        <authorList>
            <person name="Schwan T.G."/>
            <person name="Raffel S.J."/>
            <person name="Porcella S.F."/>
            <person name="Martens C.A."/>
            <person name="Bruno D.P."/>
            <person name="Ricklefs S.M."/>
            <person name="Barbian K.B."/>
        </authorList>
    </citation>
    <scope>NUCLEOTIDE SEQUENCE [LARGE SCALE GENOMIC DNA]</scope>
    <source>
        <strain evidence="11">Co53</strain>
    </source>
</reference>
<dbReference type="HOGENOM" id="CLU_008156_0_0_12"/>
<evidence type="ECO:0000259" key="9">
    <source>
        <dbReference type="Pfam" id="PF00675"/>
    </source>
</evidence>
<dbReference type="InterPro" id="IPR011765">
    <property type="entry name" value="Pept_M16_N"/>
</dbReference>
<comment type="similarity">
    <text evidence="2 8">Belongs to the peptidase M16 family.</text>
</comment>
<dbReference type="InterPro" id="IPR011249">
    <property type="entry name" value="Metalloenz_LuxS/M16"/>
</dbReference>
<dbReference type="Pfam" id="PF05193">
    <property type="entry name" value="Peptidase_M16_C"/>
    <property type="match status" value="2"/>
</dbReference>
<evidence type="ECO:0000313" key="12">
    <source>
        <dbReference type="Proteomes" id="UP000019330"/>
    </source>
</evidence>
<dbReference type="EMBL" id="CP005745">
    <property type="protein sequence ID" value="AHH10716.1"/>
    <property type="molecule type" value="Genomic_DNA"/>
</dbReference>
<dbReference type="PROSITE" id="PS00143">
    <property type="entry name" value="INSULINASE"/>
    <property type="match status" value="1"/>
</dbReference>
<dbReference type="InterPro" id="IPR001431">
    <property type="entry name" value="Pept_M16_Zn_BS"/>
</dbReference>